<evidence type="ECO:0000313" key="4">
    <source>
        <dbReference type="Proteomes" id="UP000823928"/>
    </source>
</evidence>
<accession>A0A9D1JMM0</accession>
<reference evidence="3" key="2">
    <citation type="journal article" date="2021" name="PeerJ">
        <title>Extensive microbial diversity within the chicken gut microbiome revealed by metagenomics and culture.</title>
        <authorList>
            <person name="Gilroy R."/>
            <person name="Ravi A."/>
            <person name="Getino M."/>
            <person name="Pursley I."/>
            <person name="Horton D.L."/>
            <person name="Alikhan N.F."/>
            <person name="Baker D."/>
            <person name="Gharbi K."/>
            <person name="Hall N."/>
            <person name="Watson M."/>
            <person name="Adriaenssens E.M."/>
            <person name="Foster-Nyarko E."/>
            <person name="Jarju S."/>
            <person name="Secka A."/>
            <person name="Antonio M."/>
            <person name="Oren A."/>
            <person name="Chaudhuri R.R."/>
            <person name="La Ragione R."/>
            <person name="Hildebrand F."/>
            <person name="Pallen M.J."/>
        </authorList>
    </citation>
    <scope>NUCLEOTIDE SEQUENCE</scope>
    <source>
        <strain evidence="3">6276</strain>
    </source>
</reference>
<evidence type="ECO:0000259" key="2">
    <source>
        <dbReference type="PROSITE" id="PS51898"/>
    </source>
</evidence>
<dbReference type="PANTHER" id="PTHR30349">
    <property type="entry name" value="PHAGE INTEGRASE-RELATED"/>
    <property type="match status" value="1"/>
</dbReference>
<dbReference type="CDD" id="cd01189">
    <property type="entry name" value="INT_ICEBs1_C_like"/>
    <property type="match status" value="1"/>
</dbReference>
<dbReference type="GO" id="GO:0006310">
    <property type="term" value="P:DNA recombination"/>
    <property type="evidence" value="ECO:0007669"/>
    <property type="project" value="UniProtKB-KW"/>
</dbReference>
<dbReference type="Gene3D" id="1.10.443.10">
    <property type="entry name" value="Intergrase catalytic core"/>
    <property type="match status" value="1"/>
</dbReference>
<dbReference type="InterPro" id="IPR050090">
    <property type="entry name" value="Tyrosine_recombinase_XerCD"/>
</dbReference>
<dbReference type="Proteomes" id="UP000823928">
    <property type="component" value="Unassembled WGS sequence"/>
</dbReference>
<dbReference type="GO" id="GO:0003677">
    <property type="term" value="F:DNA binding"/>
    <property type="evidence" value="ECO:0007669"/>
    <property type="project" value="InterPro"/>
</dbReference>
<dbReference type="InterPro" id="IPR013762">
    <property type="entry name" value="Integrase-like_cat_sf"/>
</dbReference>
<comment type="caution">
    <text evidence="3">The sequence shown here is derived from an EMBL/GenBank/DDBJ whole genome shotgun (WGS) entry which is preliminary data.</text>
</comment>
<evidence type="ECO:0000313" key="3">
    <source>
        <dbReference type="EMBL" id="HIS36051.1"/>
    </source>
</evidence>
<organism evidence="3 4">
    <name type="scientific">Candidatus Scatousia excrementigallinarum</name>
    <dbReference type="NCBI Taxonomy" id="2840935"/>
    <lineage>
        <taxon>Bacteria</taxon>
        <taxon>Candidatus Scatousia</taxon>
    </lineage>
</organism>
<proteinExistence type="predicted"/>
<dbReference type="PROSITE" id="PS51898">
    <property type="entry name" value="TYR_RECOMBINASE"/>
    <property type="match status" value="1"/>
</dbReference>
<dbReference type="Pfam" id="PF00589">
    <property type="entry name" value="Phage_integrase"/>
    <property type="match status" value="1"/>
</dbReference>
<dbReference type="EMBL" id="DVIU01000113">
    <property type="protein sequence ID" value="HIS36051.1"/>
    <property type="molecule type" value="Genomic_DNA"/>
</dbReference>
<sequence>MVNYKSINYRIYTGLRIGELLALKWEDIDYRCGLLYVNRTGRDGRDENGNYTLICNSPKTVTSKRCVPLSRQIIKLLRIIKSKSNSQYIISSKGKPVLIRSYQRSFEKLLDKLGIAHRGFHALRHTFATRAIECGMDIKMLSEILGHKSPAITLNRHVHSFMDSKRKMMNKLGDAYLEDIVQLS</sequence>
<reference evidence="3" key="1">
    <citation type="submission" date="2020-10" db="EMBL/GenBank/DDBJ databases">
        <authorList>
            <person name="Gilroy R."/>
        </authorList>
    </citation>
    <scope>NUCLEOTIDE SEQUENCE</scope>
    <source>
        <strain evidence="3">6276</strain>
    </source>
</reference>
<protein>
    <submittedName>
        <fullName evidence="3">Site-specific integrase</fullName>
    </submittedName>
</protein>
<keyword evidence="1" id="KW-0233">DNA recombination</keyword>
<dbReference type="InterPro" id="IPR002104">
    <property type="entry name" value="Integrase_catalytic"/>
</dbReference>
<evidence type="ECO:0000256" key="1">
    <source>
        <dbReference type="ARBA" id="ARBA00023172"/>
    </source>
</evidence>
<dbReference type="InterPro" id="IPR011010">
    <property type="entry name" value="DNA_brk_join_enz"/>
</dbReference>
<dbReference type="SUPFAM" id="SSF56349">
    <property type="entry name" value="DNA breaking-rejoining enzymes"/>
    <property type="match status" value="1"/>
</dbReference>
<dbReference type="PANTHER" id="PTHR30349:SF64">
    <property type="entry name" value="PROPHAGE INTEGRASE INTD-RELATED"/>
    <property type="match status" value="1"/>
</dbReference>
<gene>
    <name evidence="3" type="ORF">IAC10_05405</name>
</gene>
<dbReference type="AlphaFoldDB" id="A0A9D1JMM0"/>
<feature type="domain" description="Tyr recombinase" evidence="2">
    <location>
        <begin position="1"/>
        <end position="170"/>
    </location>
</feature>
<name>A0A9D1JMM0_9BACT</name>
<dbReference type="GO" id="GO:0015074">
    <property type="term" value="P:DNA integration"/>
    <property type="evidence" value="ECO:0007669"/>
    <property type="project" value="InterPro"/>
</dbReference>